<gene>
    <name evidence="2" type="ORF">AALP_AAs56901U000700</name>
</gene>
<dbReference type="Gene3D" id="3.80.10.10">
    <property type="entry name" value="Ribonuclease Inhibitor"/>
    <property type="match status" value="1"/>
</dbReference>
<dbReference type="OMA" id="KCARIRY"/>
<organism evidence="2 3">
    <name type="scientific">Arabis alpina</name>
    <name type="common">Alpine rock-cress</name>
    <dbReference type="NCBI Taxonomy" id="50452"/>
    <lineage>
        <taxon>Eukaryota</taxon>
        <taxon>Viridiplantae</taxon>
        <taxon>Streptophyta</taxon>
        <taxon>Embryophyta</taxon>
        <taxon>Tracheophyta</taxon>
        <taxon>Spermatophyta</taxon>
        <taxon>Magnoliopsida</taxon>
        <taxon>eudicotyledons</taxon>
        <taxon>Gunneridae</taxon>
        <taxon>Pentapetalae</taxon>
        <taxon>rosids</taxon>
        <taxon>malvids</taxon>
        <taxon>Brassicales</taxon>
        <taxon>Brassicaceae</taxon>
        <taxon>Arabideae</taxon>
        <taxon>Arabis</taxon>
    </lineage>
</organism>
<dbReference type="Gramene" id="KFK21939">
    <property type="protein sequence ID" value="KFK21939"/>
    <property type="gene ID" value="AALP_AAs56901U000700"/>
</dbReference>
<dbReference type="PROSITE" id="PS50181">
    <property type="entry name" value="FBOX"/>
    <property type="match status" value="1"/>
</dbReference>
<dbReference type="PANTHER" id="PTHR38926:SF2">
    <property type="entry name" value="F-BOX_LRR-REPEAT PROTEIN 21-RELATED"/>
    <property type="match status" value="1"/>
</dbReference>
<dbReference type="OrthoDB" id="2095648at2759"/>
<dbReference type="CDD" id="cd22164">
    <property type="entry name" value="F-box_AtSKIP19-like"/>
    <property type="match status" value="1"/>
</dbReference>
<protein>
    <recommendedName>
        <fullName evidence="1">F-box domain-containing protein</fullName>
    </recommendedName>
</protein>
<evidence type="ECO:0000259" key="1">
    <source>
        <dbReference type="PROSITE" id="PS50181"/>
    </source>
</evidence>
<dbReference type="SUPFAM" id="SSF52047">
    <property type="entry name" value="RNI-like"/>
    <property type="match status" value="1"/>
</dbReference>
<dbReference type="SUPFAM" id="SSF81383">
    <property type="entry name" value="F-box domain"/>
    <property type="match status" value="1"/>
</dbReference>
<keyword evidence="3" id="KW-1185">Reference proteome</keyword>
<evidence type="ECO:0000313" key="2">
    <source>
        <dbReference type="EMBL" id="KFK21939.1"/>
    </source>
</evidence>
<dbReference type="Pfam" id="PF12937">
    <property type="entry name" value="F-box-like"/>
    <property type="match status" value="1"/>
</dbReference>
<dbReference type="InterPro" id="IPR001611">
    <property type="entry name" value="Leu-rich_rpt"/>
</dbReference>
<dbReference type="PANTHER" id="PTHR38926">
    <property type="entry name" value="F-BOX DOMAIN CONTAINING PROTEIN, EXPRESSED"/>
    <property type="match status" value="1"/>
</dbReference>
<reference evidence="3" key="1">
    <citation type="journal article" date="2015" name="Nat. Plants">
        <title>Genome expansion of Arabis alpina linked with retrotransposition and reduced symmetric DNA methylation.</title>
        <authorList>
            <person name="Willing E.M."/>
            <person name="Rawat V."/>
            <person name="Mandakova T."/>
            <person name="Maumus F."/>
            <person name="James G.V."/>
            <person name="Nordstroem K.J."/>
            <person name="Becker C."/>
            <person name="Warthmann N."/>
            <person name="Chica C."/>
            <person name="Szarzynska B."/>
            <person name="Zytnicki M."/>
            <person name="Albani M.C."/>
            <person name="Kiefer C."/>
            <person name="Bergonzi S."/>
            <person name="Castaings L."/>
            <person name="Mateos J.L."/>
            <person name="Berns M.C."/>
            <person name="Bujdoso N."/>
            <person name="Piofczyk T."/>
            <person name="de Lorenzo L."/>
            <person name="Barrero-Sicilia C."/>
            <person name="Mateos I."/>
            <person name="Piednoel M."/>
            <person name="Hagmann J."/>
            <person name="Chen-Min-Tao R."/>
            <person name="Iglesias-Fernandez R."/>
            <person name="Schuster S.C."/>
            <person name="Alonso-Blanco C."/>
            <person name="Roudier F."/>
            <person name="Carbonero P."/>
            <person name="Paz-Ares J."/>
            <person name="Davis S.J."/>
            <person name="Pecinka A."/>
            <person name="Quesneville H."/>
            <person name="Colot V."/>
            <person name="Lysak M.A."/>
            <person name="Weigel D."/>
            <person name="Coupland G."/>
            <person name="Schneeberger K."/>
        </authorList>
    </citation>
    <scope>NUCLEOTIDE SEQUENCE [LARGE SCALE GENOMIC DNA]</scope>
    <source>
        <strain evidence="3">cv. Pajares</strain>
    </source>
</reference>
<name>A0A087FWD7_ARAAL</name>
<dbReference type="AlphaFoldDB" id="A0A087FWD7"/>
<dbReference type="eggNOG" id="KOG1947">
    <property type="taxonomic scope" value="Eukaryota"/>
</dbReference>
<feature type="domain" description="F-box" evidence="1">
    <location>
        <begin position="12"/>
        <end position="59"/>
    </location>
</feature>
<dbReference type="InterPro" id="IPR032675">
    <property type="entry name" value="LRR_dom_sf"/>
</dbReference>
<dbReference type="SMART" id="SM00256">
    <property type="entry name" value="FBOX"/>
    <property type="match status" value="1"/>
</dbReference>
<proteinExistence type="predicted"/>
<dbReference type="InterPro" id="IPR001810">
    <property type="entry name" value="F-box_dom"/>
</dbReference>
<evidence type="ECO:0000313" key="3">
    <source>
        <dbReference type="Proteomes" id="UP000029120"/>
    </source>
</evidence>
<dbReference type="Proteomes" id="UP000029120">
    <property type="component" value="Unassembled WGS sequence"/>
</dbReference>
<sequence>MPPPTLVKDEEPRNWSELPPELTSSIMLRLSLEEILENAQKVCSAWRRISKDPSLWRKIDMRGIHISKFGNLCRNAVDRSEGGLVDINIGNIGSDSLLDYIADRSINLRSLSLGMYFGAYSRMTNSGLVNALAKLPLLEVLQVSCIREKLDLKAIGHSCPKLKTLNLNFSGSRVSLSAHDDDDDALEIGETMPELCHLQIFGNTLTNTGLIAILDGCPHLQHLDLRRCFNIELVGDLEKRCFERIQDLRRPNDSIDDYSFRDFLSDVDSEEKEEEYEYEDDDYSIDSDEYVYHIFGDFFDHYAK</sequence>
<dbReference type="EMBL" id="KL994370">
    <property type="protein sequence ID" value="KFK21939.1"/>
    <property type="molecule type" value="Genomic_DNA"/>
</dbReference>
<dbReference type="Pfam" id="PF13516">
    <property type="entry name" value="LRR_6"/>
    <property type="match status" value="2"/>
</dbReference>
<dbReference type="InterPro" id="IPR036047">
    <property type="entry name" value="F-box-like_dom_sf"/>
</dbReference>
<accession>A0A087FWD7</accession>